<evidence type="ECO:0000313" key="12">
    <source>
        <dbReference type="EMBL" id="RWR23575.1"/>
    </source>
</evidence>
<evidence type="ECO:0000256" key="6">
    <source>
        <dbReference type="ARBA" id="ARBA00022741"/>
    </source>
</evidence>
<evidence type="ECO:0000256" key="9">
    <source>
        <dbReference type="ARBA" id="ARBA00023065"/>
    </source>
</evidence>
<dbReference type="AlphaFoldDB" id="A0A443JST6"/>
<evidence type="ECO:0000256" key="7">
    <source>
        <dbReference type="ARBA" id="ARBA00022840"/>
    </source>
</evidence>
<dbReference type="EMBL" id="SAUZ01000003">
    <property type="protein sequence ID" value="RWR23575.1"/>
    <property type="molecule type" value="Genomic_DNA"/>
</dbReference>
<evidence type="ECO:0000256" key="8">
    <source>
        <dbReference type="ARBA" id="ARBA00023004"/>
    </source>
</evidence>
<dbReference type="SUPFAM" id="SSF52540">
    <property type="entry name" value="P-loop containing nucleoside triphosphate hydrolases"/>
    <property type="match status" value="1"/>
</dbReference>
<name>A0A443JST6_9RHOB</name>
<comment type="subcellular location">
    <subcellularLocation>
        <location evidence="1">Cell membrane</location>
        <topology evidence="1">Peripheral membrane protein</topology>
    </subcellularLocation>
</comment>
<comment type="similarity">
    <text evidence="2">Belongs to the ABC transporter superfamily.</text>
</comment>
<keyword evidence="6" id="KW-0547">Nucleotide-binding</keyword>
<evidence type="ECO:0000256" key="4">
    <source>
        <dbReference type="ARBA" id="ARBA00022475"/>
    </source>
</evidence>
<dbReference type="PANTHER" id="PTHR42771">
    <property type="entry name" value="IRON(3+)-HYDROXAMATE IMPORT ATP-BINDING PROTEIN FHUC"/>
    <property type="match status" value="1"/>
</dbReference>
<keyword evidence="7 12" id="KW-0067">ATP-binding</keyword>
<dbReference type="Proteomes" id="UP000284476">
    <property type="component" value="Unassembled WGS sequence"/>
</dbReference>
<dbReference type="Pfam" id="PF00005">
    <property type="entry name" value="ABC_tran"/>
    <property type="match status" value="1"/>
</dbReference>
<dbReference type="GO" id="GO:0006826">
    <property type="term" value="P:iron ion transport"/>
    <property type="evidence" value="ECO:0007669"/>
    <property type="project" value="UniProtKB-KW"/>
</dbReference>
<protein>
    <submittedName>
        <fullName evidence="12">ATP-binding cassette domain-containing protein</fullName>
    </submittedName>
</protein>
<evidence type="ECO:0000256" key="1">
    <source>
        <dbReference type="ARBA" id="ARBA00004202"/>
    </source>
</evidence>
<feature type="domain" description="ABC transporter" evidence="11">
    <location>
        <begin position="7"/>
        <end position="240"/>
    </location>
</feature>
<dbReference type="InterPro" id="IPR003593">
    <property type="entry name" value="AAA+_ATPase"/>
</dbReference>
<dbReference type="PROSITE" id="PS50893">
    <property type="entry name" value="ABC_TRANSPORTER_2"/>
    <property type="match status" value="1"/>
</dbReference>
<dbReference type="FunFam" id="3.40.50.300:FF:000134">
    <property type="entry name" value="Iron-enterobactin ABC transporter ATP-binding protein"/>
    <property type="match status" value="1"/>
</dbReference>
<sequence>MSGTGGIDVRGVTHRIHGTTILQPIDLSLPSGKVTALIGPNGAGKSTLIRLIARIDPLQTGEVTVNGLDVRQTPSARLALEMAFMGQHSGLVSRLRVRELVAFGRWPHCHGRPGPKDRAAVEKALADFDLLPLADRFMDELSGGQAQRAHLAMTVVQETPWLLLDEPLNNLDLAHARALMAHLARLRDEGRSVLIVLHDLNFASGWADHVVAMKDGRILAEGVPAEVLTEPRLSELYDTPITVGSYQGRPLILHHL</sequence>
<reference evidence="12 13" key="2">
    <citation type="submission" date="2019-01" db="EMBL/GenBank/DDBJ databases">
        <authorList>
            <person name="Li Y."/>
        </authorList>
    </citation>
    <scope>NUCLEOTIDE SEQUENCE [LARGE SCALE GENOMIC DNA]</scope>
    <source>
        <strain evidence="12 13">SK2B-1</strain>
    </source>
</reference>
<dbReference type="GO" id="GO:0005886">
    <property type="term" value="C:plasma membrane"/>
    <property type="evidence" value="ECO:0007669"/>
    <property type="project" value="UniProtKB-SubCell"/>
</dbReference>
<evidence type="ECO:0000256" key="10">
    <source>
        <dbReference type="ARBA" id="ARBA00023136"/>
    </source>
</evidence>
<dbReference type="SMART" id="SM00382">
    <property type="entry name" value="AAA"/>
    <property type="match status" value="1"/>
</dbReference>
<keyword evidence="8" id="KW-0408">Iron</keyword>
<accession>A0A443JST6</accession>
<dbReference type="Gene3D" id="3.40.50.300">
    <property type="entry name" value="P-loop containing nucleotide triphosphate hydrolases"/>
    <property type="match status" value="1"/>
</dbReference>
<proteinExistence type="inferred from homology"/>
<evidence type="ECO:0000256" key="5">
    <source>
        <dbReference type="ARBA" id="ARBA00022496"/>
    </source>
</evidence>
<gene>
    <name evidence="12" type="ORF">D2T30_03785</name>
</gene>
<dbReference type="PANTHER" id="PTHR42771:SF3">
    <property type="entry name" value="PETROBACTIN IMPORT ATP-BINDING PROTEIN YCLP"/>
    <property type="match status" value="1"/>
</dbReference>
<dbReference type="InterPro" id="IPR051535">
    <property type="entry name" value="Siderophore_ABC-ATPase"/>
</dbReference>
<dbReference type="InterPro" id="IPR003439">
    <property type="entry name" value="ABC_transporter-like_ATP-bd"/>
</dbReference>
<keyword evidence="3" id="KW-0813">Transport</keyword>
<dbReference type="RefSeq" id="WP_128207704.1">
    <property type="nucleotide sequence ID" value="NZ_JBHRSO010000023.1"/>
</dbReference>
<evidence type="ECO:0000256" key="2">
    <source>
        <dbReference type="ARBA" id="ARBA00005417"/>
    </source>
</evidence>
<keyword evidence="5" id="KW-0410">Iron transport</keyword>
<evidence type="ECO:0000256" key="3">
    <source>
        <dbReference type="ARBA" id="ARBA00022448"/>
    </source>
</evidence>
<dbReference type="GO" id="GO:0016887">
    <property type="term" value="F:ATP hydrolysis activity"/>
    <property type="evidence" value="ECO:0007669"/>
    <property type="project" value="InterPro"/>
</dbReference>
<organism evidence="12 13">
    <name type="scientific">Paenirhodobacter populi</name>
    <dbReference type="NCBI Taxonomy" id="2306993"/>
    <lineage>
        <taxon>Bacteria</taxon>
        <taxon>Pseudomonadati</taxon>
        <taxon>Pseudomonadota</taxon>
        <taxon>Alphaproteobacteria</taxon>
        <taxon>Rhodobacterales</taxon>
        <taxon>Rhodobacter group</taxon>
        <taxon>Paenirhodobacter</taxon>
    </lineage>
</organism>
<comment type="caution">
    <text evidence="12">The sequence shown here is derived from an EMBL/GenBank/DDBJ whole genome shotgun (WGS) entry which is preliminary data.</text>
</comment>
<evidence type="ECO:0000313" key="13">
    <source>
        <dbReference type="Proteomes" id="UP000284476"/>
    </source>
</evidence>
<dbReference type="CDD" id="cd03214">
    <property type="entry name" value="ABC_Iron-Siderophores_B12_Hemin"/>
    <property type="match status" value="1"/>
</dbReference>
<reference evidence="12 13" key="1">
    <citation type="submission" date="2019-01" db="EMBL/GenBank/DDBJ databases">
        <title>Sinorhodobacter populi sp. nov. isolated from the symptomatic bark tissue of Populus euramericana canker.</title>
        <authorList>
            <person name="Xu G."/>
        </authorList>
    </citation>
    <scope>NUCLEOTIDE SEQUENCE [LARGE SCALE GENOMIC DNA]</scope>
    <source>
        <strain evidence="12 13">SK2B-1</strain>
    </source>
</reference>
<dbReference type="GO" id="GO:0005524">
    <property type="term" value="F:ATP binding"/>
    <property type="evidence" value="ECO:0007669"/>
    <property type="project" value="UniProtKB-KW"/>
</dbReference>
<dbReference type="InterPro" id="IPR027417">
    <property type="entry name" value="P-loop_NTPase"/>
</dbReference>
<keyword evidence="9" id="KW-0406">Ion transport</keyword>
<evidence type="ECO:0000259" key="11">
    <source>
        <dbReference type="PROSITE" id="PS50893"/>
    </source>
</evidence>
<keyword evidence="4" id="KW-1003">Cell membrane</keyword>
<keyword evidence="10" id="KW-0472">Membrane</keyword>